<feature type="domain" description="CCHC-type" evidence="5">
    <location>
        <begin position="464"/>
        <end position="479"/>
    </location>
</feature>
<dbReference type="SUPFAM" id="SSF57756">
    <property type="entry name" value="Retrovirus zinc finger-like domains"/>
    <property type="match status" value="2"/>
</dbReference>
<keyword evidence="1" id="KW-0863">Zinc-finger</keyword>
<evidence type="ECO:0000259" key="5">
    <source>
        <dbReference type="PROSITE" id="PS50158"/>
    </source>
</evidence>
<feature type="region of interest" description="Disordered" evidence="3">
    <location>
        <begin position="1"/>
        <end position="124"/>
    </location>
</feature>
<evidence type="ECO:0000313" key="6">
    <source>
        <dbReference type="EMBL" id="CAE0837469.1"/>
    </source>
</evidence>
<evidence type="ECO:0000256" key="1">
    <source>
        <dbReference type="PROSITE-ProRule" id="PRU00047"/>
    </source>
</evidence>
<feature type="domain" description="RRM" evidence="4">
    <location>
        <begin position="315"/>
        <end position="389"/>
    </location>
</feature>
<protein>
    <recommendedName>
        <fullName evidence="7">RNA-binding protein</fullName>
    </recommendedName>
</protein>
<accession>A0A7S4GI41</accession>
<feature type="compositionally biased region" description="Basic and acidic residues" evidence="3">
    <location>
        <begin position="89"/>
        <end position="118"/>
    </location>
</feature>
<feature type="compositionally biased region" description="Basic residues" evidence="3">
    <location>
        <begin position="280"/>
        <end position="290"/>
    </location>
</feature>
<dbReference type="InterPro" id="IPR000504">
    <property type="entry name" value="RRM_dom"/>
</dbReference>
<feature type="compositionally biased region" description="Basic and acidic residues" evidence="3">
    <location>
        <begin position="224"/>
        <end position="242"/>
    </location>
</feature>
<keyword evidence="1" id="KW-0862">Zinc</keyword>
<feature type="region of interest" description="Disordered" evidence="3">
    <location>
        <begin position="195"/>
        <end position="304"/>
    </location>
</feature>
<keyword evidence="1" id="KW-0479">Metal-binding</keyword>
<reference evidence="6" key="1">
    <citation type="submission" date="2021-01" db="EMBL/GenBank/DDBJ databases">
        <authorList>
            <person name="Corre E."/>
            <person name="Pelletier E."/>
            <person name="Niang G."/>
            <person name="Scheremetjew M."/>
            <person name="Finn R."/>
            <person name="Kale V."/>
            <person name="Holt S."/>
            <person name="Cochrane G."/>
            <person name="Meng A."/>
            <person name="Brown T."/>
            <person name="Cohen L."/>
        </authorList>
    </citation>
    <scope>NUCLEOTIDE SEQUENCE</scope>
    <source>
        <strain evidence="6">CCMP1594</strain>
    </source>
</reference>
<feature type="region of interest" description="Disordered" evidence="3">
    <location>
        <begin position="138"/>
        <end position="157"/>
    </location>
</feature>
<feature type="domain" description="CCHC-type" evidence="5">
    <location>
        <begin position="413"/>
        <end position="428"/>
    </location>
</feature>
<dbReference type="InterPro" id="IPR012677">
    <property type="entry name" value="Nucleotide-bd_a/b_plait_sf"/>
</dbReference>
<feature type="domain" description="RRM" evidence="4">
    <location>
        <begin position="590"/>
        <end position="662"/>
    </location>
</feature>
<feature type="region of interest" description="Disordered" evidence="3">
    <location>
        <begin position="673"/>
        <end position="802"/>
    </location>
</feature>
<feature type="compositionally biased region" description="Basic and acidic residues" evidence="3">
    <location>
        <begin position="708"/>
        <end position="726"/>
    </location>
</feature>
<dbReference type="GO" id="GO:0003723">
    <property type="term" value="F:RNA binding"/>
    <property type="evidence" value="ECO:0007669"/>
    <property type="project" value="UniProtKB-UniRule"/>
</dbReference>
<evidence type="ECO:0008006" key="7">
    <source>
        <dbReference type="Google" id="ProtNLM"/>
    </source>
</evidence>
<dbReference type="PROSITE" id="PS50158">
    <property type="entry name" value="ZF_CCHC"/>
    <property type="match status" value="3"/>
</dbReference>
<feature type="domain" description="CCHC-type" evidence="5">
    <location>
        <begin position="483"/>
        <end position="496"/>
    </location>
</feature>
<dbReference type="SUPFAM" id="SSF54928">
    <property type="entry name" value="RNA-binding domain, RBD"/>
    <property type="match status" value="2"/>
</dbReference>
<evidence type="ECO:0000256" key="3">
    <source>
        <dbReference type="SAM" id="MobiDB-lite"/>
    </source>
</evidence>
<keyword evidence="2" id="KW-0694">RNA-binding</keyword>
<dbReference type="InterPro" id="IPR050907">
    <property type="entry name" value="SRSF"/>
</dbReference>
<dbReference type="Pfam" id="PF00076">
    <property type="entry name" value="RRM_1"/>
    <property type="match status" value="3"/>
</dbReference>
<dbReference type="Gene3D" id="3.30.70.330">
    <property type="match status" value="3"/>
</dbReference>
<name>A0A7S4GI41_9EUGL</name>
<dbReference type="PANTHER" id="PTHR23147">
    <property type="entry name" value="SERINE/ARGININE RICH SPLICING FACTOR"/>
    <property type="match status" value="1"/>
</dbReference>
<dbReference type="EMBL" id="HBJA01141938">
    <property type="protein sequence ID" value="CAE0837469.1"/>
    <property type="molecule type" value="Transcribed_RNA"/>
</dbReference>
<dbReference type="InterPro" id="IPR035979">
    <property type="entry name" value="RBD_domain_sf"/>
</dbReference>
<dbReference type="GO" id="GO:0008270">
    <property type="term" value="F:zinc ion binding"/>
    <property type="evidence" value="ECO:0007669"/>
    <property type="project" value="UniProtKB-KW"/>
</dbReference>
<feature type="compositionally biased region" description="Low complexity" evidence="3">
    <location>
        <begin position="736"/>
        <end position="780"/>
    </location>
</feature>
<feature type="compositionally biased region" description="Basic and acidic residues" evidence="3">
    <location>
        <begin position="195"/>
        <end position="206"/>
    </location>
</feature>
<feature type="compositionally biased region" description="Basic residues" evidence="3">
    <location>
        <begin position="682"/>
        <end position="707"/>
    </location>
</feature>
<dbReference type="AlphaFoldDB" id="A0A7S4GI41"/>
<feature type="compositionally biased region" description="Basic and acidic residues" evidence="3">
    <location>
        <begin position="54"/>
        <end position="82"/>
    </location>
</feature>
<dbReference type="PROSITE" id="PS50102">
    <property type="entry name" value="RRM"/>
    <property type="match status" value="3"/>
</dbReference>
<dbReference type="SMART" id="SM00360">
    <property type="entry name" value="RRM"/>
    <property type="match status" value="3"/>
</dbReference>
<evidence type="ECO:0000256" key="2">
    <source>
        <dbReference type="PROSITE-ProRule" id="PRU00176"/>
    </source>
</evidence>
<gene>
    <name evidence="6" type="ORF">EGYM00163_LOCUS48841</name>
</gene>
<sequence length="802" mass="91103">MERRDPRPRGYTPEPGYLPLSSMRNSTQKVNGRREPEPPPTGRQTDSFAYPRHPPMDRHPLDRPSRHPLDSHVGERPLDGHPLRRHPLDRHPSDHPWDRHPLDRHPLDRHPLDRHPLDRQSIGRHPFVHPADHLLEEEHRRHGQQHPFDPRHNRSQHPMDSYAYKRLMDRPTREPHLMDRHRIDERLVDRYNGHAHPMDRHVRDSHPPLSNTTPPRDAHKRRPREQTKGSEDASNHHPREEGPSEPNTMTHSPPVQEVRSPNDIPLGGAQRALTNSSKNKDKKRKQKRPPSPRTALGSDHQADENDEVLAGGHITSVYVGNLPYLWGKTDLRDAFSKFGRILRVNLLHRNTPMYGFLAFADVKAAKAAVKEMNGKKVEGCLLKVEISTQGHTVVKDDRRGHRTHSGGVLEEVCANCHIPGHHFRDCPQEYKCTICGKNNHIAQFCRAASAKGPSRKDKDEDLLCFNCGAQGHKFEQCPKARFCLNCGQDGHTANVCQMEENTSTTIRCTNIAVETTEEDLRDIFEPHGELFGVLFTKRPAKNYGFVYFEGPKKEKHARKAMKALNGAKLKGCPIRVQPAHEASSEVDDREILFLGNLPLKATEQDVWKMFDHYKSLNYAWVHVPTMDALVQFTHSRPAKRAYQDIQGMTYRGSKLQLELVSTVIDAADLAADQGQENEKVSGKRKKHKSERAKDKRKRERSVNKNKRNKGDKMLLLKDNEDNRRSSNGEIQKGTRSASPSDSASSSAYDSSDSDSDAGSSSDSDSESSSHMSSSSSQAESIAHTNKRKREDQAKDGSKRRKS</sequence>
<dbReference type="CDD" id="cd00590">
    <property type="entry name" value="RRM_SF"/>
    <property type="match status" value="2"/>
</dbReference>
<dbReference type="Gene3D" id="4.10.60.10">
    <property type="entry name" value="Zinc finger, CCHC-type"/>
    <property type="match status" value="2"/>
</dbReference>
<evidence type="ECO:0000259" key="4">
    <source>
        <dbReference type="PROSITE" id="PS50102"/>
    </source>
</evidence>
<feature type="domain" description="RRM" evidence="4">
    <location>
        <begin position="504"/>
        <end position="581"/>
    </location>
</feature>
<dbReference type="InterPro" id="IPR001878">
    <property type="entry name" value="Znf_CCHC"/>
</dbReference>
<proteinExistence type="predicted"/>
<organism evidence="6">
    <name type="scientific">Eutreptiella gymnastica</name>
    <dbReference type="NCBI Taxonomy" id="73025"/>
    <lineage>
        <taxon>Eukaryota</taxon>
        <taxon>Discoba</taxon>
        <taxon>Euglenozoa</taxon>
        <taxon>Euglenida</taxon>
        <taxon>Spirocuta</taxon>
        <taxon>Euglenophyceae</taxon>
        <taxon>Eutreptiales</taxon>
        <taxon>Eutreptiaceae</taxon>
        <taxon>Eutreptiella</taxon>
    </lineage>
</organism>
<dbReference type="SMART" id="SM00343">
    <property type="entry name" value="ZnF_C2HC"/>
    <property type="match status" value="4"/>
</dbReference>
<dbReference type="InterPro" id="IPR036875">
    <property type="entry name" value="Znf_CCHC_sf"/>
</dbReference>